<reference evidence="2 3" key="1">
    <citation type="submission" date="2024-02" db="EMBL/GenBank/DDBJ databases">
        <title>de novo genome assembly of Solanum bulbocastanum strain 11H21.</title>
        <authorList>
            <person name="Hosaka A.J."/>
        </authorList>
    </citation>
    <scope>NUCLEOTIDE SEQUENCE [LARGE SCALE GENOMIC DNA]</scope>
    <source>
        <tissue evidence="2">Young leaves</tissue>
    </source>
</reference>
<accession>A0AAN8T958</accession>
<protein>
    <submittedName>
        <fullName evidence="2">Uncharacterized protein</fullName>
    </submittedName>
</protein>
<evidence type="ECO:0000313" key="2">
    <source>
        <dbReference type="EMBL" id="KAK6779466.1"/>
    </source>
</evidence>
<keyword evidence="3" id="KW-1185">Reference proteome</keyword>
<sequence>MYKHGIAFNGIAFFKVIPILSFMSKSSGFTPLAKTQSNLCKTDPKVSGNIRETRGTAGHILRPEPNGINSK</sequence>
<organism evidence="2 3">
    <name type="scientific">Solanum bulbocastanum</name>
    <name type="common">Wild potato</name>
    <dbReference type="NCBI Taxonomy" id="147425"/>
    <lineage>
        <taxon>Eukaryota</taxon>
        <taxon>Viridiplantae</taxon>
        <taxon>Streptophyta</taxon>
        <taxon>Embryophyta</taxon>
        <taxon>Tracheophyta</taxon>
        <taxon>Spermatophyta</taxon>
        <taxon>Magnoliopsida</taxon>
        <taxon>eudicotyledons</taxon>
        <taxon>Gunneridae</taxon>
        <taxon>Pentapetalae</taxon>
        <taxon>asterids</taxon>
        <taxon>lamiids</taxon>
        <taxon>Solanales</taxon>
        <taxon>Solanaceae</taxon>
        <taxon>Solanoideae</taxon>
        <taxon>Solaneae</taxon>
        <taxon>Solanum</taxon>
    </lineage>
</organism>
<comment type="caution">
    <text evidence="2">The sequence shown here is derived from an EMBL/GenBank/DDBJ whole genome shotgun (WGS) entry which is preliminary data.</text>
</comment>
<keyword evidence="1" id="KW-1133">Transmembrane helix</keyword>
<evidence type="ECO:0000313" key="3">
    <source>
        <dbReference type="Proteomes" id="UP001371456"/>
    </source>
</evidence>
<keyword evidence="1" id="KW-0812">Transmembrane</keyword>
<proteinExistence type="predicted"/>
<gene>
    <name evidence="2" type="ORF">RDI58_021650</name>
</gene>
<dbReference type="AlphaFoldDB" id="A0AAN8T958"/>
<evidence type="ECO:0000256" key="1">
    <source>
        <dbReference type="SAM" id="Phobius"/>
    </source>
</evidence>
<dbReference type="Proteomes" id="UP001371456">
    <property type="component" value="Unassembled WGS sequence"/>
</dbReference>
<name>A0AAN8T958_SOLBU</name>
<feature type="transmembrane region" description="Helical" evidence="1">
    <location>
        <begin position="6"/>
        <end position="24"/>
    </location>
</feature>
<dbReference type="EMBL" id="JBANQN010000009">
    <property type="protein sequence ID" value="KAK6779466.1"/>
    <property type="molecule type" value="Genomic_DNA"/>
</dbReference>
<keyword evidence="1" id="KW-0472">Membrane</keyword>